<protein>
    <submittedName>
        <fullName evidence="2">Aldo/keto reductase</fullName>
    </submittedName>
</protein>
<reference evidence="3" key="1">
    <citation type="journal article" date="2019" name="Int. J. Syst. Evol. Microbiol.">
        <title>The Global Catalogue of Microorganisms (GCM) 10K type strain sequencing project: providing services to taxonomists for standard genome sequencing and annotation.</title>
        <authorList>
            <consortium name="The Broad Institute Genomics Platform"/>
            <consortium name="The Broad Institute Genome Sequencing Center for Infectious Disease"/>
            <person name="Wu L."/>
            <person name="Ma J."/>
        </authorList>
    </citation>
    <scope>NUCLEOTIDE SEQUENCE [LARGE SCALE GENOMIC DNA]</scope>
    <source>
        <strain evidence="3">CCUG 63369</strain>
    </source>
</reference>
<gene>
    <name evidence="2" type="ORF">ACFQZU_01175</name>
</gene>
<accession>A0ABW3BC56</accession>
<dbReference type="InterPro" id="IPR023210">
    <property type="entry name" value="NADP_OxRdtase_dom"/>
</dbReference>
<organism evidence="2 3">
    <name type="scientific">Streptomonospora algeriensis</name>
    <dbReference type="NCBI Taxonomy" id="995084"/>
    <lineage>
        <taxon>Bacteria</taxon>
        <taxon>Bacillati</taxon>
        <taxon>Actinomycetota</taxon>
        <taxon>Actinomycetes</taxon>
        <taxon>Streptosporangiales</taxon>
        <taxon>Nocardiopsidaceae</taxon>
        <taxon>Streptomonospora</taxon>
    </lineage>
</organism>
<dbReference type="SUPFAM" id="SSF51430">
    <property type="entry name" value="NAD(P)-linked oxidoreductase"/>
    <property type="match status" value="1"/>
</dbReference>
<dbReference type="Pfam" id="PF00248">
    <property type="entry name" value="Aldo_ket_red"/>
    <property type="match status" value="1"/>
</dbReference>
<comment type="caution">
    <text evidence="2">The sequence shown here is derived from an EMBL/GenBank/DDBJ whole genome shotgun (WGS) entry which is preliminary data.</text>
</comment>
<keyword evidence="3" id="KW-1185">Reference proteome</keyword>
<dbReference type="Gene3D" id="3.20.20.100">
    <property type="entry name" value="NADP-dependent oxidoreductase domain"/>
    <property type="match status" value="1"/>
</dbReference>
<evidence type="ECO:0000313" key="2">
    <source>
        <dbReference type="EMBL" id="MFD0799934.1"/>
    </source>
</evidence>
<evidence type="ECO:0000259" key="1">
    <source>
        <dbReference type="Pfam" id="PF00248"/>
    </source>
</evidence>
<sequence>MNKLDTAANYQQHTAHRSLAHAAGDLISSFEISTKVGFFPEGHRLAPAALKAAIQQIPEDLGRLPDTVLLHNPETSATGLERACQTLAEMTDAGYCRAWGISSWSPHKLAIDDSQIPRPDTVLVRAGLSAPAPVLEAAEALASRTGARQVWGMAPFGGSAADPLWSTIDTSLLVPPEQQATPLQRVAAAAFALPAAVERLCVGTSSAAHLSEIVHAEALSLRAEMIEKYRGLLRRRAERISTA</sequence>
<dbReference type="InterPro" id="IPR036812">
    <property type="entry name" value="NAD(P)_OxRdtase_dom_sf"/>
</dbReference>
<dbReference type="Proteomes" id="UP001596956">
    <property type="component" value="Unassembled WGS sequence"/>
</dbReference>
<evidence type="ECO:0000313" key="3">
    <source>
        <dbReference type="Proteomes" id="UP001596956"/>
    </source>
</evidence>
<feature type="domain" description="NADP-dependent oxidoreductase" evidence="1">
    <location>
        <begin position="2"/>
        <end position="109"/>
    </location>
</feature>
<proteinExistence type="predicted"/>
<dbReference type="EMBL" id="JBHTHR010000011">
    <property type="protein sequence ID" value="MFD0799934.1"/>
    <property type="molecule type" value="Genomic_DNA"/>
</dbReference>
<name>A0ABW3BC56_9ACTN</name>